<proteinExistence type="predicted"/>
<gene>
    <name evidence="2" type="ORF">AB852_28415</name>
</gene>
<keyword evidence="3" id="KW-1185">Reference proteome</keyword>
<evidence type="ECO:0000259" key="1">
    <source>
        <dbReference type="Pfam" id="PF13411"/>
    </source>
</evidence>
<accession>A0A1Q4V0Z4</accession>
<organism evidence="2 3">
    <name type="scientific">Streptomyces uncialis</name>
    <dbReference type="NCBI Taxonomy" id="1048205"/>
    <lineage>
        <taxon>Bacteria</taxon>
        <taxon>Bacillati</taxon>
        <taxon>Actinomycetota</taxon>
        <taxon>Actinomycetes</taxon>
        <taxon>Kitasatosporales</taxon>
        <taxon>Streptomycetaceae</taxon>
        <taxon>Streptomyces</taxon>
    </lineage>
</organism>
<comment type="caution">
    <text evidence="2">The sequence shown here is derived from an EMBL/GenBank/DDBJ whole genome shotgun (WGS) entry which is preliminary data.</text>
</comment>
<dbReference type="InterPro" id="IPR000551">
    <property type="entry name" value="MerR-type_HTH_dom"/>
</dbReference>
<dbReference type="Proteomes" id="UP000186455">
    <property type="component" value="Unassembled WGS sequence"/>
</dbReference>
<dbReference type="InterPro" id="IPR009061">
    <property type="entry name" value="DNA-bd_dom_put_sf"/>
</dbReference>
<reference evidence="2 3" key="1">
    <citation type="submission" date="2015-06" db="EMBL/GenBank/DDBJ databases">
        <title>Cloning and characterization of the uncialamcin biosynthetic gene cluster.</title>
        <authorList>
            <person name="Yan X."/>
            <person name="Huang T."/>
            <person name="Ge H."/>
            <person name="Shen B."/>
        </authorList>
    </citation>
    <scope>NUCLEOTIDE SEQUENCE [LARGE SCALE GENOMIC DNA]</scope>
    <source>
        <strain evidence="2 3">DCA2648</strain>
    </source>
</reference>
<dbReference type="STRING" id="1048205.AB852_28415"/>
<feature type="domain" description="HTH merR-type" evidence="1">
    <location>
        <begin position="10"/>
        <end position="59"/>
    </location>
</feature>
<name>A0A1Q4V0Z4_9ACTN</name>
<evidence type="ECO:0000313" key="2">
    <source>
        <dbReference type="EMBL" id="OKH91484.1"/>
    </source>
</evidence>
<sequence>MREANGTLWFTISEAATWLGLTRQAVYQWERRGHLNRGDARKDERGRLIYTQAQIARAERAARHNGIASRRAAAA</sequence>
<dbReference type="GO" id="GO:0003677">
    <property type="term" value="F:DNA binding"/>
    <property type="evidence" value="ECO:0007669"/>
    <property type="project" value="InterPro"/>
</dbReference>
<dbReference type="EMBL" id="LFBV01000009">
    <property type="protein sequence ID" value="OKH91484.1"/>
    <property type="molecule type" value="Genomic_DNA"/>
</dbReference>
<dbReference type="Gene3D" id="1.10.1660.10">
    <property type="match status" value="1"/>
</dbReference>
<dbReference type="SUPFAM" id="SSF46955">
    <property type="entry name" value="Putative DNA-binding domain"/>
    <property type="match status" value="1"/>
</dbReference>
<protein>
    <recommendedName>
        <fullName evidence="1">HTH merR-type domain-containing protein</fullName>
    </recommendedName>
</protein>
<evidence type="ECO:0000313" key="3">
    <source>
        <dbReference type="Proteomes" id="UP000186455"/>
    </source>
</evidence>
<dbReference type="AlphaFoldDB" id="A0A1Q4V0Z4"/>
<dbReference type="GO" id="GO:0006355">
    <property type="term" value="P:regulation of DNA-templated transcription"/>
    <property type="evidence" value="ECO:0007669"/>
    <property type="project" value="InterPro"/>
</dbReference>
<dbReference type="Pfam" id="PF13411">
    <property type="entry name" value="MerR_1"/>
    <property type="match status" value="1"/>
</dbReference>
<dbReference type="RefSeq" id="WP_073793171.1">
    <property type="nucleotide sequence ID" value="NZ_LFBV01000009.1"/>
</dbReference>